<evidence type="ECO:0000256" key="3">
    <source>
        <dbReference type="ARBA" id="ARBA00022679"/>
    </source>
</evidence>
<evidence type="ECO:0000259" key="9">
    <source>
        <dbReference type="Pfam" id="PF00108"/>
    </source>
</evidence>
<proteinExistence type="inferred from homology"/>
<dbReference type="EMBL" id="CP038267">
    <property type="protein sequence ID" value="QBR93741.1"/>
    <property type="molecule type" value="Genomic_DNA"/>
</dbReference>
<dbReference type="Pfam" id="PF00108">
    <property type="entry name" value="Thiolase_N"/>
    <property type="match status" value="1"/>
</dbReference>
<sequence>MRRRHWRGRTAGGSRRAPRAATSRSCSRAADPARATSTVVTPVPSARRRGRRPDVTTDCFVYASARTPFGRFGGALAGVRPDDLAATALRGALDKAPSLDPAEIGDVVWGNANGAGEDNRNVGRMAVLLAGLPTSVPGTTVNRLCGSSLDAVMTGSRTVETGDADVVVAGGVESMTRAPWVLPKPSRGFPAGDATAVSTTLGWRLVNERMPREWTVSLGEANELLADELGISRDRQDAFAAASHVSAAAAWDAGRYDDLVVAVPGVDLDRDEGIRPDSSPASLAGLKPVFRPDGTITAGNASPLNDGASAVLLGSEAARSSLGIDPVARVAGRAAYALEPQRFGFAPVEAANRALQRAGIGWADVGAVELNEAFAVQSVACVDAWLERGLADRGLVNAWGGAIAIGHPLGASGARVVSTLAARLVAERARWGVAAICIGVGQGLAVVLENVTDGAS</sequence>
<accession>A0A4P7GPL5</accession>
<dbReference type="InterPro" id="IPR020613">
    <property type="entry name" value="Thiolase_CS"/>
</dbReference>
<dbReference type="PROSITE" id="PS00737">
    <property type="entry name" value="THIOLASE_2"/>
    <property type="match status" value="1"/>
</dbReference>
<keyword evidence="4 7" id="KW-0012">Acyltransferase</keyword>
<dbReference type="OrthoDB" id="4440515at2"/>
<gene>
    <name evidence="11" type="ORF">EXE57_16755</name>
</gene>
<dbReference type="PANTHER" id="PTHR18919">
    <property type="entry name" value="ACETYL-COA C-ACYLTRANSFERASE"/>
    <property type="match status" value="1"/>
</dbReference>
<dbReference type="PROSITE" id="PS00098">
    <property type="entry name" value="THIOLASE_1"/>
    <property type="match status" value="1"/>
</dbReference>
<feature type="domain" description="Thiolase N-terminal" evidence="9">
    <location>
        <begin position="61"/>
        <end position="316"/>
    </location>
</feature>
<feature type="domain" description="Thiolase C-terminal" evidence="10">
    <location>
        <begin position="326"/>
        <end position="449"/>
    </location>
</feature>
<name>A0A4P7GPL5_9ACTN</name>
<feature type="region of interest" description="Disordered" evidence="8">
    <location>
        <begin position="1"/>
        <end position="52"/>
    </location>
</feature>
<dbReference type="PROSITE" id="PS00099">
    <property type="entry name" value="THIOLASE_3"/>
    <property type="match status" value="1"/>
</dbReference>
<dbReference type="InterPro" id="IPR020616">
    <property type="entry name" value="Thiolase_N"/>
</dbReference>
<dbReference type="InterPro" id="IPR016039">
    <property type="entry name" value="Thiolase-like"/>
</dbReference>
<protein>
    <recommendedName>
        <fullName evidence="6">Probable acetyl-CoA acetyltransferase</fullName>
        <ecNumber evidence="2">2.3.1.9</ecNumber>
    </recommendedName>
    <alternativeName>
        <fullName evidence="5">Acetoacetyl-CoA thiolase</fullName>
    </alternativeName>
</protein>
<keyword evidence="3 7" id="KW-0808">Transferase</keyword>
<dbReference type="Gene3D" id="3.40.47.10">
    <property type="match status" value="1"/>
</dbReference>
<keyword evidence="12" id="KW-1185">Reference proteome</keyword>
<evidence type="ECO:0000256" key="8">
    <source>
        <dbReference type="SAM" id="MobiDB-lite"/>
    </source>
</evidence>
<dbReference type="Proteomes" id="UP000294894">
    <property type="component" value="Chromosome"/>
</dbReference>
<dbReference type="InterPro" id="IPR020615">
    <property type="entry name" value="Thiolase_acyl_enz_int_AS"/>
</dbReference>
<dbReference type="AlphaFoldDB" id="A0A4P7GPL5"/>
<dbReference type="InterPro" id="IPR002155">
    <property type="entry name" value="Thiolase"/>
</dbReference>
<evidence type="ECO:0000256" key="2">
    <source>
        <dbReference type="ARBA" id="ARBA00012705"/>
    </source>
</evidence>
<dbReference type="FunFam" id="3.40.47.10:FF:000010">
    <property type="entry name" value="Acetyl-CoA acetyltransferase (Thiolase)"/>
    <property type="match status" value="1"/>
</dbReference>
<dbReference type="SUPFAM" id="SSF53901">
    <property type="entry name" value="Thiolase-like"/>
    <property type="match status" value="2"/>
</dbReference>
<evidence type="ECO:0000313" key="12">
    <source>
        <dbReference type="Proteomes" id="UP000294894"/>
    </source>
</evidence>
<evidence type="ECO:0000313" key="11">
    <source>
        <dbReference type="EMBL" id="QBR93741.1"/>
    </source>
</evidence>
<dbReference type="Pfam" id="PF02803">
    <property type="entry name" value="Thiolase_C"/>
    <property type="match status" value="1"/>
</dbReference>
<dbReference type="EC" id="2.3.1.9" evidence="2"/>
<evidence type="ECO:0000256" key="5">
    <source>
        <dbReference type="ARBA" id="ARBA00030755"/>
    </source>
</evidence>
<evidence type="ECO:0000256" key="1">
    <source>
        <dbReference type="ARBA" id="ARBA00010982"/>
    </source>
</evidence>
<dbReference type="InterPro" id="IPR020610">
    <property type="entry name" value="Thiolase_AS"/>
</dbReference>
<evidence type="ECO:0000256" key="7">
    <source>
        <dbReference type="RuleBase" id="RU003557"/>
    </source>
</evidence>
<dbReference type="CDD" id="cd00751">
    <property type="entry name" value="thiolase"/>
    <property type="match status" value="1"/>
</dbReference>
<dbReference type="NCBIfam" id="TIGR01930">
    <property type="entry name" value="AcCoA-C-Actrans"/>
    <property type="match status" value="1"/>
</dbReference>
<dbReference type="InterPro" id="IPR020617">
    <property type="entry name" value="Thiolase_C"/>
</dbReference>
<comment type="similarity">
    <text evidence="1 7">Belongs to the thiolase-like superfamily. Thiolase family.</text>
</comment>
<evidence type="ECO:0000256" key="6">
    <source>
        <dbReference type="ARBA" id="ARBA00040529"/>
    </source>
</evidence>
<reference evidence="11 12" key="1">
    <citation type="submission" date="2019-03" db="EMBL/GenBank/DDBJ databases">
        <title>Three New Species of Nocardioides, Nocardioides euryhalodurans sp. nov., Nocardioides seonyuensis sp. nov. and Nocardioides eburneoflavus sp. nov., Iolated from Soil.</title>
        <authorList>
            <person name="Roh S.G."/>
            <person name="Lee C."/>
            <person name="Kim M.-K."/>
            <person name="Kim S.B."/>
        </authorList>
    </citation>
    <scope>NUCLEOTIDE SEQUENCE [LARGE SCALE GENOMIC DNA]</scope>
    <source>
        <strain evidence="11 12">MMS17-SY117</strain>
    </source>
</reference>
<feature type="compositionally biased region" description="Low complexity" evidence="8">
    <location>
        <begin position="12"/>
        <end position="30"/>
    </location>
</feature>
<evidence type="ECO:0000256" key="4">
    <source>
        <dbReference type="ARBA" id="ARBA00023315"/>
    </source>
</evidence>
<dbReference type="KEGG" id="noy:EXE57_16755"/>
<evidence type="ECO:0000259" key="10">
    <source>
        <dbReference type="Pfam" id="PF02803"/>
    </source>
</evidence>
<dbReference type="PANTHER" id="PTHR18919:SF107">
    <property type="entry name" value="ACETYL-COA ACETYLTRANSFERASE, CYTOSOLIC"/>
    <property type="match status" value="1"/>
</dbReference>
<dbReference type="GO" id="GO:0003985">
    <property type="term" value="F:acetyl-CoA C-acetyltransferase activity"/>
    <property type="evidence" value="ECO:0007669"/>
    <property type="project" value="UniProtKB-EC"/>
</dbReference>
<organism evidence="11 12">
    <name type="scientific">Nocardioides euryhalodurans</name>
    <dbReference type="NCBI Taxonomy" id="2518370"/>
    <lineage>
        <taxon>Bacteria</taxon>
        <taxon>Bacillati</taxon>
        <taxon>Actinomycetota</taxon>
        <taxon>Actinomycetes</taxon>
        <taxon>Propionibacteriales</taxon>
        <taxon>Nocardioidaceae</taxon>
        <taxon>Nocardioides</taxon>
    </lineage>
</organism>